<dbReference type="Gene3D" id="3.10.180.10">
    <property type="entry name" value="2,3-Dihydroxybiphenyl 1,2-Dioxygenase, domain 1"/>
    <property type="match status" value="1"/>
</dbReference>
<dbReference type="PROSITE" id="PS51819">
    <property type="entry name" value="VOC"/>
    <property type="match status" value="1"/>
</dbReference>
<dbReference type="SUPFAM" id="SSF51905">
    <property type="entry name" value="FAD/NAD(P)-binding domain"/>
    <property type="match status" value="1"/>
</dbReference>
<dbReference type="SUPFAM" id="SSF54593">
    <property type="entry name" value="Glyoxalase/Bleomycin resistance protein/Dihydroxybiphenyl dioxygenase"/>
    <property type="match status" value="1"/>
</dbReference>
<accession>A0ABQ3V176</accession>
<proteinExistence type="predicted"/>
<comment type="caution">
    <text evidence="4">The sequence shown here is derived from an EMBL/GenBank/DDBJ whole genome shotgun (WGS) entry which is preliminary data.</text>
</comment>
<dbReference type="Gene3D" id="3.50.50.60">
    <property type="entry name" value="FAD/NAD(P)-binding domain"/>
    <property type="match status" value="1"/>
</dbReference>
<dbReference type="Gene3D" id="3.30.9.10">
    <property type="entry name" value="D-Amino Acid Oxidase, subunit A, domain 2"/>
    <property type="match status" value="1"/>
</dbReference>
<feature type="compositionally biased region" description="Basic and acidic residues" evidence="2">
    <location>
        <begin position="526"/>
        <end position="539"/>
    </location>
</feature>
<dbReference type="NCBIfam" id="NF004829">
    <property type="entry name" value="PRK06183.1-3"/>
    <property type="match status" value="1"/>
</dbReference>
<dbReference type="Pfam" id="PF00903">
    <property type="entry name" value="Glyoxalase"/>
    <property type="match status" value="1"/>
</dbReference>
<reference evidence="4 5" key="1">
    <citation type="journal article" date="2021" name="Int. J. Syst. Evol. Microbiol.">
        <title>Reticulibacter mediterranei gen. nov., sp. nov., within the new family Reticulibacteraceae fam. nov., and Ktedonospora formicarum gen. nov., sp. nov., Ktedonobacter robiniae sp. nov., Dictyobacter formicarum sp. nov. and Dictyobacter arantiisoli sp. nov., belonging to the class Ktedonobacteria.</title>
        <authorList>
            <person name="Yabe S."/>
            <person name="Zheng Y."/>
            <person name="Wang C.M."/>
            <person name="Sakai Y."/>
            <person name="Abe K."/>
            <person name="Yokota A."/>
            <person name="Donadio S."/>
            <person name="Cavaletti L."/>
            <person name="Monciardini P."/>
        </authorList>
    </citation>
    <scope>NUCLEOTIDE SEQUENCE [LARGE SCALE GENOMIC DNA]</scope>
    <source>
        <strain evidence="4 5">SOSP1-30</strain>
    </source>
</reference>
<dbReference type="EMBL" id="BNJG01000003">
    <property type="protein sequence ID" value="GHO58650.1"/>
    <property type="molecule type" value="Genomic_DNA"/>
</dbReference>
<protein>
    <recommendedName>
        <fullName evidence="3">VOC domain-containing protein</fullName>
    </recommendedName>
</protein>
<organism evidence="4 5">
    <name type="scientific">Ktedonobacter robiniae</name>
    <dbReference type="NCBI Taxonomy" id="2778365"/>
    <lineage>
        <taxon>Bacteria</taxon>
        <taxon>Bacillati</taxon>
        <taxon>Chloroflexota</taxon>
        <taxon>Ktedonobacteria</taxon>
        <taxon>Ktedonobacterales</taxon>
        <taxon>Ktedonobacteraceae</taxon>
        <taxon>Ktedonobacter</taxon>
    </lineage>
</organism>
<feature type="region of interest" description="Disordered" evidence="2">
    <location>
        <begin position="526"/>
        <end position="551"/>
    </location>
</feature>
<dbReference type="InterPro" id="IPR029068">
    <property type="entry name" value="Glyas_Bleomycin-R_OHBP_Dase"/>
</dbReference>
<evidence type="ECO:0000256" key="1">
    <source>
        <dbReference type="ARBA" id="ARBA00023002"/>
    </source>
</evidence>
<dbReference type="InterPro" id="IPR004360">
    <property type="entry name" value="Glyas_Fos-R_dOase_dom"/>
</dbReference>
<evidence type="ECO:0000259" key="3">
    <source>
        <dbReference type="PROSITE" id="PS51819"/>
    </source>
</evidence>
<keyword evidence="5" id="KW-1185">Reference proteome</keyword>
<feature type="compositionally biased region" description="Polar residues" evidence="2">
    <location>
        <begin position="540"/>
        <end position="551"/>
    </location>
</feature>
<feature type="domain" description="VOC" evidence="3">
    <location>
        <begin position="560"/>
        <end position="677"/>
    </location>
</feature>
<dbReference type="InterPro" id="IPR037523">
    <property type="entry name" value="VOC_core"/>
</dbReference>
<dbReference type="RefSeq" id="WP_201374908.1">
    <property type="nucleotide sequence ID" value="NZ_BNJG01000003.1"/>
</dbReference>
<sequence length="741" mass="82846">MSESICDVAIIGYGPIGQMLSLLLGEKGYRVAVFERWPNLYPLPRAIVYDHEIARIFQMVGIAQDLTPIVEPGGVYEWRNARGGTLLRFDLSEQSVSGWPPSTMFSQPQLEAILDARVKSLPTVTVYQGWAVEQVEQTQNAVHLQVRKHTVSSSGELVPGQEYLTIRGHYVIGADGANSFLRQHMRTSLTDLGFLFDWLVVDIIPHETREWNPLNMQVCDPARPTTVVSGGKGRRRWEFMRLPGERVEDLNCSETVWRLLAPWDITPENATLERYAIYTFKARWADCWRDGRFLLAGDAAHLMPPFAGQGMCAGMRDAVNLAWKLDLVLSRQAEENLLDTYTSERLPHVQGSIHTSLELGKIICISDPEEANKRDEHMLAMRRQSAQEGSLLPSFLPGPGLFLDSDPLVGQMFLQREVAHNGKQGLFDDIIGRGFCLISIVGNPAAHLSPADEAFFTSIGGRMVSMKSSADEHADHVIDISGAYVDWFAANNCAVVLTRPDFAIYGTAPDLAGAVQLVRSLREQLHPSASTDERSHTMAEQRQTSPEQEGSLNEVIVPARLHHVNLKAYRFEEMREFYTALIGIHPNAEVGTFGWYTYDTANHRLALMHVPTITERVPASAGMHHMAFEYDSLDDLMRTYLRLKKIGILPAGVLDHGMTTSFYYRDPDGNYIELQVDNFGLDPAMSTTFMHTPAFLDNPIGVPINPESYMAAWQEGASLEEMHERSYAGEFTEGASTFAID</sequence>
<dbReference type="PRINTS" id="PR00420">
    <property type="entry name" value="RNGMNOXGNASE"/>
</dbReference>
<evidence type="ECO:0000313" key="5">
    <source>
        <dbReference type="Proteomes" id="UP000654345"/>
    </source>
</evidence>
<dbReference type="PANTHER" id="PTHR43476:SF3">
    <property type="entry name" value="FAD-BINDING MONOOXYGENASE"/>
    <property type="match status" value="1"/>
</dbReference>
<evidence type="ECO:0000256" key="2">
    <source>
        <dbReference type="SAM" id="MobiDB-lite"/>
    </source>
</evidence>
<dbReference type="Proteomes" id="UP000654345">
    <property type="component" value="Unassembled WGS sequence"/>
</dbReference>
<dbReference type="PANTHER" id="PTHR43476">
    <property type="entry name" value="3-(3-HYDROXY-PHENYL)PROPIONATE/3-HYDROXYCINNAMIC ACID HYDROXYLASE"/>
    <property type="match status" value="1"/>
</dbReference>
<dbReference type="InterPro" id="IPR050631">
    <property type="entry name" value="PheA/TfdB_FAD_monoxygenase"/>
</dbReference>
<dbReference type="InterPro" id="IPR002938">
    <property type="entry name" value="FAD-bd"/>
</dbReference>
<name>A0ABQ3V176_9CHLR</name>
<dbReference type="InterPro" id="IPR036188">
    <property type="entry name" value="FAD/NAD-bd_sf"/>
</dbReference>
<gene>
    <name evidence="4" type="ORF">KSB_71250</name>
</gene>
<keyword evidence="1" id="KW-0560">Oxidoreductase</keyword>
<dbReference type="Pfam" id="PF01494">
    <property type="entry name" value="FAD_binding_3"/>
    <property type="match status" value="1"/>
</dbReference>
<evidence type="ECO:0000313" key="4">
    <source>
        <dbReference type="EMBL" id="GHO58650.1"/>
    </source>
</evidence>